<proteinExistence type="predicted"/>
<evidence type="ECO:0000256" key="1">
    <source>
        <dbReference type="SAM" id="SignalP"/>
    </source>
</evidence>
<dbReference type="EMBL" id="JAAVJD010000187">
    <property type="protein sequence ID" value="NJQ07698.1"/>
    <property type="molecule type" value="Genomic_DNA"/>
</dbReference>
<comment type="caution">
    <text evidence="2">The sequence shown here is derived from an EMBL/GenBank/DDBJ whole genome shotgun (WGS) entry which is preliminary data.</text>
</comment>
<dbReference type="NCBIfam" id="NF041022">
    <property type="entry name" value="rodlin_AB"/>
    <property type="match status" value="1"/>
</dbReference>
<evidence type="ECO:0000313" key="2">
    <source>
        <dbReference type="EMBL" id="NJQ07698.1"/>
    </source>
</evidence>
<dbReference type="Pfam" id="PF25848">
    <property type="entry name" value="Rodlin"/>
    <property type="match status" value="1"/>
</dbReference>
<feature type="signal peptide" evidence="1">
    <location>
        <begin position="1"/>
        <end position="23"/>
    </location>
</feature>
<feature type="chain" id="PRO_5031305803" evidence="1">
    <location>
        <begin position="24"/>
        <end position="136"/>
    </location>
</feature>
<organism evidence="2 3">
    <name type="scientific">Streptomyces lonarensis</name>
    <dbReference type="NCBI Taxonomy" id="700599"/>
    <lineage>
        <taxon>Bacteria</taxon>
        <taxon>Bacillati</taxon>
        <taxon>Actinomycetota</taxon>
        <taxon>Actinomycetes</taxon>
        <taxon>Kitasatosporales</taxon>
        <taxon>Streptomycetaceae</taxon>
        <taxon>Streptomyces</taxon>
    </lineage>
</organism>
<reference evidence="2 3" key="1">
    <citation type="submission" date="2020-03" db="EMBL/GenBank/DDBJ databases">
        <title>Draft genome of Streptomyces sp. ventii, isolated from the Axial Seamount in the Pacific Ocean, and resequencing of the two type strains Streptomyces lonarensis strain NCL 716 and Streptomyces bohaiensis strain 11A07.</title>
        <authorList>
            <person name="Loughran R.M."/>
            <person name="Pfannmuller K.M."/>
            <person name="Wasson B.J."/>
            <person name="Deadmond M.C."/>
            <person name="Paddock B.E."/>
            <person name="Koyack M.J."/>
            <person name="Gallegos D.A."/>
            <person name="Mitchell E.A."/>
            <person name="Ushijima B."/>
            <person name="Saw J.H."/>
            <person name="Mcphail K.L."/>
            <person name="Videau P."/>
        </authorList>
    </citation>
    <scope>NUCLEOTIDE SEQUENCE [LARGE SCALE GENOMIC DNA]</scope>
    <source>
        <strain evidence="2 3">NCL716</strain>
    </source>
</reference>
<dbReference type="AlphaFoldDB" id="A0A7X6D3V0"/>
<name>A0A7X6D3V0_9ACTN</name>
<keyword evidence="1" id="KW-0732">Signal</keyword>
<dbReference type="InterPro" id="IPR047736">
    <property type="entry name" value="RdlA/B-like"/>
</dbReference>
<gene>
    <name evidence="2" type="ORF">HCN56_19450</name>
</gene>
<dbReference type="Proteomes" id="UP000578686">
    <property type="component" value="Unassembled WGS sequence"/>
</dbReference>
<sequence length="136" mass="13341">MIKKTLATVAVAASALGATAAAAAPALAVGDDTAGHTAVSGNGAEKVFGNTTTHGGMSPNMALVQGSLNDICAPIIPGKLNVGSVVGLVPITVQDILTSTNEQNCAENSTLQDGDDPLSNLLSNVEVLSGNGGSSR</sequence>
<accession>A0A7X6D3V0</accession>
<dbReference type="RefSeq" id="WP_167932924.1">
    <property type="nucleotide sequence ID" value="NZ_BHZG01000044.1"/>
</dbReference>
<keyword evidence="3" id="KW-1185">Reference proteome</keyword>
<protein>
    <submittedName>
        <fullName evidence="2">RdlA protein</fullName>
    </submittedName>
</protein>
<evidence type="ECO:0000313" key="3">
    <source>
        <dbReference type="Proteomes" id="UP000578686"/>
    </source>
</evidence>